<dbReference type="InterPro" id="IPR042222">
    <property type="entry name" value="Dynein_2_N"/>
</dbReference>
<feature type="non-terminal residue" evidence="2">
    <location>
        <position position="71"/>
    </location>
</feature>
<dbReference type="EMBL" id="JAMKFB020000016">
    <property type="protein sequence ID" value="KAL0172599.1"/>
    <property type="molecule type" value="Genomic_DNA"/>
</dbReference>
<evidence type="ECO:0000313" key="3">
    <source>
        <dbReference type="Proteomes" id="UP001529510"/>
    </source>
</evidence>
<protein>
    <recommendedName>
        <fullName evidence="1">Dynein heavy chain linker domain-containing protein</fullName>
    </recommendedName>
</protein>
<feature type="non-terminal residue" evidence="2">
    <location>
        <position position="1"/>
    </location>
</feature>
<comment type="caution">
    <text evidence="2">The sequence shown here is derived from an EMBL/GenBank/DDBJ whole genome shotgun (WGS) entry which is preliminary data.</text>
</comment>
<reference evidence="2 3" key="1">
    <citation type="submission" date="2024-05" db="EMBL/GenBank/DDBJ databases">
        <title>Genome sequencing and assembly of Indian major carp, Cirrhinus mrigala (Hamilton, 1822).</title>
        <authorList>
            <person name="Mohindra V."/>
            <person name="Chowdhury L.M."/>
            <person name="Lal K."/>
            <person name="Jena J.K."/>
        </authorList>
    </citation>
    <scope>NUCLEOTIDE SEQUENCE [LARGE SCALE GENOMIC DNA]</scope>
    <source>
        <strain evidence="2">CM1030</strain>
        <tissue evidence="2">Blood</tissue>
    </source>
</reference>
<dbReference type="PANTHER" id="PTHR45703:SF12">
    <property type="entry name" value="DYNEIN AXONEMAL HEAVY CHAIN 11"/>
    <property type="match status" value="1"/>
</dbReference>
<dbReference type="Pfam" id="PF08393">
    <property type="entry name" value="DHC_N2"/>
    <property type="match status" value="1"/>
</dbReference>
<dbReference type="InterPro" id="IPR026983">
    <property type="entry name" value="DHC"/>
</dbReference>
<dbReference type="InterPro" id="IPR013602">
    <property type="entry name" value="Dynein_heavy_linker"/>
</dbReference>
<gene>
    <name evidence="2" type="ORF">M9458_032910</name>
</gene>
<dbReference type="PANTHER" id="PTHR45703">
    <property type="entry name" value="DYNEIN HEAVY CHAIN"/>
    <property type="match status" value="1"/>
</dbReference>
<proteinExistence type="predicted"/>
<dbReference type="AlphaFoldDB" id="A0ABD0PFE0"/>
<sequence length="71" mass="8173">VLLHSKQAAFFHGQVLELQAQLTRADSVLLLWLEVQRTWAHLESIFMGSEDILHQLPDEAHQFSSIDSDFK</sequence>
<dbReference type="Proteomes" id="UP001529510">
    <property type="component" value="Unassembled WGS sequence"/>
</dbReference>
<name>A0ABD0PFE0_CIRMR</name>
<keyword evidence="3" id="KW-1185">Reference proteome</keyword>
<dbReference type="Gene3D" id="1.20.140.100">
    <property type="entry name" value="Dynein heavy chain, N-terminal domain 2"/>
    <property type="match status" value="1"/>
</dbReference>
<accession>A0ABD0PFE0</accession>
<evidence type="ECO:0000313" key="2">
    <source>
        <dbReference type="EMBL" id="KAL0172599.1"/>
    </source>
</evidence>
<evidence type="ECO:0000259" key="1">
    <source>
        <dbReference type="Pfam" id="PF08393"/>
    </source>
</evidence>
<organism evidence="2 3">
    <name type="scientific">Cirrhinus mrigala</name>
    <name type="common">Mrigala</name>
    <dbReference type="NCBI Taxonomy" id="683832"/>
    <lineage>
        <taxon>Eukaryota</taxon>
        <taxon>Metazoa</taxon>
        <taxon>Chordata</taxon>
        <taxon>Craniata</taxon>
        <taxon>Vertebrata</taxon>
        <taxon>Euteleostomi</taxon>
        <taxon>Actinopterygii</taxon>
        <taxon>Neopterygii</taxon>
        <taxon>Teleostei</taxon>
        <taxon>Ostariophysi</taxon>
        <taxon>Cypriniformes</taxon>
        <taxon>Cyprinidae</taxon>
        <taxon>Labeoninae</taxon>
        <taxon>Labeonini</taxon>
        <taxon>Cirrhinus</taxon>
    </lineage>
</organism>
<feature type="domain" description="Dynein heavy chain linker" evidence="1">
    <location>
        <begin position="3"/>
        <end position="71"/>
    </location>
</feature>